<organism evidence="3 4">
    <name type="scientific">Linnemannia elongata AG-77</name>
    <dbReference type="NCBI Taxonomy" id="1314771"/>
    <lineage>
        <taxon>Eukaryota</taxon>
        <taxon>Fungi</taxon>
        <taxon>Fungi incertae sedis</taxon>
        <taxon>Mucoromycota</taxon>
        <taxon>Mortierellomycotina</taxon>
        <taxon>Mortierellomycetes</taxon>
        <taxon>Mortierellales</taxon>
        <taxon>Mortierellaceae</taxon>
        <taxon>Linnemannia</taxon>
    </lineage>
</organism>
<evidence type="ECO:0000313" key="4">
    <source>
        <dbReference type="Proteomes" id="UP000078512"/>
    </source>
</evidence>
<dbReference type="Proteomes" id="UP000078512">
    <property type="component" value="Unassembled WGS sequence"/>
</dbReference>
<sequence length="109" mass="12336">MEYGSRSKCAITIFGIVLAAIALVFSLFRLWRACVVRYNRQQQRLRPIPPGRTLTATGRPWKPEQPVISITAQPTVITIDEAPAPTYQPYQSHPPVPSTHRHHHQCTLP</sequence>
<accession>A0A197JXM1</accession>
<reference evidence="3 4" key="1">
    <citation type="submission" date="2016-05" db="EMBL/GenBank/DDBJ databases">
        <title>Genome sequencing reveals origins of a unique bacterial endosymbiosis in the earliest lineages of terrestrial Fungi.</title>
        <authorList>
            <consortium name="DOE Joint Genome Institute"/>
            <person name="Uehling J."/>
            <person name="Gryganskyi A."/>
            <person name="Hameed K."/>
            <person name="Tschaplinski T."/>
            <person name="Misztal P."/>
            <person name="Wu S."/>
            <person name="Desiro A."/>
            <person name="Vande Pol N."/>
            <person name="Du Z.-Y."/>
            <person name="Zienkiewicz A."/>
            <person name="Zienkiewicz K."/>
            <person name="Morin E."/>
            <person name="Tisserant E."/>
            <person name="Splivallo R."/>
            <person name="Hainaut M."/>
            <person name="Henrissat B."/>
            <person name="Ohm R."/>
            <person name="Kuo A."/>
            <person name="Yan J."/>
            <person name="Lipzen A."/>
            <person name="Nolan M."/>
            <person name="Labutti K."/>
            <person name="Barry K."/>
            <person name="Goldstein A."/>
            <person name="Labbe J."/>
            <person name="Schadt C."/>
            <person name="Tuskan G."/>
            <person name="Grigoriev I."/>
            <person name="Martin F."/>
            <person name="Vilgalys R."/>
            <person name="Bonito G."/>
        </authorList>
    </citation>
    <scope>NUCLEOTIDE SEQUENCE [LARGE SCALE GENOMIC DNA]</scope>
    <source>
        <strain evidence="3 4">AG-77</strain>
    </source>
</reference>
<dbReference type="EMBL" id="KV442043">
    <property type="protein sequence ID" value="OAQ29191.1"/>
    <property type="molecule type" value="Genomic_DNA"/>
</dbReference>
<evidence type="ECO:0000313" key="3">
    <source>
        <dbReference type="EMBL" id="OAQ29191.1"/>
    </source>
</evidence>
<protein>
    <submittedName>
        <fullName evidence="3">Uncharacterized protein</fullName>
    </submittedName>
</protein>
<keyword evidence="2" id="KW-1133">Transmembrane helix</keyword>
<proteinExistence type="predicted"/>
<feature type="region of interest" description="Disordered" evidence="1">
    <location>
        <begin position="84"/>
        <end position="109"/>
    </location>
</feature>
<feature type="compositionally biased region" description="Basic residues" evidence="1">
    <location>
        <begin position="99"/>
        <end position="109"/>
    </location>
</feature>
<gene>
    <name evidence="3" type="ORF">K457DRAFT_19598</name>
</gene>
<keyword evidence="2" id="KW-0812">Transmembrane</keyword>
<keyword evidence="4" id="KW-1185">Reference proteome</keyword>
<keyword evidence="2" id="KW-0472">Membrane</keyword>
<dbReference type="AlphaFoldDB" id="A0A197JXM1"/>
<feature type="transmembrane region" description="Helical" evidence="2">
    <location>
        <begin position="12"/>
        <end position="31"/>
    </location>
</feature>
<evidence type="ECO:0000256" key="2">
    <source>
        <dbReference type="SAM" id="Phobius"/>
    </source>
</evidence>
<evidence type="ECO:0000256" key="1">
    <source>
        <dbReference type="SAM" id="MobiDB-lite"/>
    </source>
</evidence>
<name>A0A197JXM1_9FUNG</name>